<name>A0A0M1N1B2_9BACL</name>
<keyword evidence="2" id="KW-0812">Transmembrane</keyword>
<keyword evidence="1" id="KW-0067">ATP-binding</keyword>
<dbReference type="Proteomes" id="UP000036932">
    <property type="component" value="Unassembled WGS sequence"/>
</dbReference>
<protein>
    <submittedName>
        <fullName evidence="4">Serine/threonine protein kinase</fullName>
    </submittedName>
</protein>
<dbReference type="PANTHER" id="PTHR44167:SF31">
    <property type="entry name" value="PROTEIN CBG02007"/>
    <property type="match status" value="1"/>
</dbReference>
<reference evidence="5" key="1">
    <citation type="submission" date="2015-08" db="EMBL/GenBank/DDBJ databases">
        <title>Genome sequencing project for genomic taxonomy and phylogenomics of Bacillus-like bacteria.</title>
        <authorList>
            <person name="Liu B."/>
            <person name="Wang J."/>
            <person name="Zhu Y."/>
            <person name="Liu G."/>
            <person name="Chen Q."/>
            <person name="Chen Z."/>
            <person name="Lan J."/>
            <person name="Che J."/>
            <person name="Ge C."/>
            <person name="Shi H."/>
            <person name="Pan Z."/>
            <person name="Liu X."/>
        </authorList>
    </citation>
    <scope>NUCLEOTIDE SEQUENCE [LARGE SCALE GENOMIC DNA]</scope>
    <source>
        <strain evidence="5">FJAT-22460</strain>
    </source>
</reference>
<dbReference type="Gene3D" id="1.10.510.10">
    <property type="entry name" value="Transferase(Phosphotransferase) domain 1"/>
    <property type="match status" value="1"/>
</dbReference>
<evidence type="ECO:0000313" key="4">
    <source>
        <dbReference type="EMBL" id="KOR75825.1"/>
    </source>
</evidence>
<dbReference type="AlphaFoldDB" id="A0A0M1N1B2"/>
<keyword evidence="4" id="KW-0723">Serine/threonine-protein kinase</keyword>
<dbReference type="InterPro" id="IPR011009">
    <property type="entry name" value="Kinase-like_dom_sf"/>
</dbReference>
<keyword evidence="5" id="KW-1185">Reference proteome</keyword>
<keyword evidence="4" id="KW-0808">Transferase</keyword>
<proteinExistence type="predicted"/>
<dbReference type="InterPro" id="IPR017441">
    <property type="entry name" value="Protein_kinase_ATP_BS"/>
</dbReference>
<sequence>MTTLSNPGYPPGTVITGKWRNSRYIVERMLGKGANGKVYLVHRAGVRERYALKVGHDALDLQSEINVLNALKEQMPDPYLVEADDHHDGSGEVSFYVMRYIEGSPMHRFIRKRGIEWIGLVGLKLLEKLSVLHASGYAFGDLKPDNVMVSAYGRVELIDYGGVSAFGRSVKQFTEWYDRGYWNAGSRTGDASYDLFSFAVMCIGLLDEKSLREASSQLPQTRSVADLQLILRRNPVFKPYAIWLNTALSGEFADSREALNEWRRRIYEGSSRSLHRMPGHTPRWLKNAFALSLVIMACAIYFFFRS</sequence>
<gene>
    <name evidence="4" type="ORF">AM231_24465</name>
</gene>
<dbReference type="SMART" id="SM00220">
    <property type="entry name" value="S_TKc"/>
    <property type="match status" value="1"/>
</dbReference>
<dbReference type="GO" id="GO:0005737">
    <property type="term" value="C:cytoplasm"/>
    <property type="evidence" value="ECO:0007669"/>
    <property type="project" value="TreeGrafter"/>
</dbReference>
<dbReference type="SUPFAM" id="SSF56112">
    <property type="entry name" value="Protein kinase-like (PK-like)"/>
    <property type="match status" value="1"/>
</dbReference>
<dbReference type="Pfam" id="PF00069">
    <property type="entry name" value="Pkinase"/>
    <property type="match status" value="1"/>
</dbReference>
<feature type="domain" description="Protein kinase" evidence="3">
    <location>
        <begin position="24"/>
        <end position="306"/>
    </location>
</feature>
<evidence type="ECO:0000256" key="2">
    <source>
        <dbReference type="SAM" id="Phobius"/>
    </source>
</evidence>
<dbReference type="OrthoDB" id="583109at2"/>
<evidence type="ECO:0000313" key="5">
    <source>
        <dbReference type="Proteomes" id="UP000036932"/>
    </source>
</evidence>
<keyword evidence="2" id="KW-0472">Membrane</keyword>
<feature type="binding site" evidence="1">
    <location>
        <position position="53"/>
    </location>
    <ligand>
        <name>ATP</name>
        <dbReference type="ChEBI" id="CHEBI:30616"/>
    </ligand>
</feature>
<keyword evidence="4" id="KW-0418">Kinase</keyword>
<accession>A0A0M1N1B2</accession>
<dbReference type="EMBL" id="LIUT01000008">
    <property type="protein sequence ID" value="KOR75825.1"/>
    <property type="molecule type" value="Genomic_DNA"/>
</dbReference>
<dbReference type="PROSITE" id="PS50011">
    <property type="entry name" value="PROTEIN_KINASE_DOM"/>
    <property type="match status" value="1"/>
</dbReference>
<dbReference type="RefSeq" id="WP_053490695.1">
    <property type="nucleotide sequence ID" value="NZ_LIUT01000008.1"/>
</dbReference>
<dbReference type="GO" id="GO:0004674">
    <property type="term" value="F:protein serine/threonine kinase activity"/>
    <property type="evidence" value="ECO:0007669"/>
    <property type="project" value="UniProtKB-KW"/>
</dbReference>
<organism evidence="4 5">
    <name type="scientific">Paenibacillus solani</name>
    <dbReference type="NCBI Taxonomy" id="1705565"/>
    <lineage>
        <taxon>Bacteria</taxon>
        <taxon>Bacillati</taxon>
        <taxon>Bacillota</taxon>
        <taxon>Bacilli</taxon>
        <taxon>Bacillales</taxon>
        <taxon>Paenibacillaceae</taxon>
        <taxon>Paenibacillus</taxon>
    </lineage>
</organism>
<evidence type="ECO:0000256" key="1">
    <source>
        <dbReference type="PROSITE-ProRule" id="PRU10141"/>
    </source>
</evidence>
<comment type="caution">
    <text evidence="4">The sequence shown here is derived from an EMBL/GenBank/DDBJ whole genome shotgun (WGS) entry which is preliminary data.</text>
</comment>
<keyword evidence="2" id="KW-1133">Transmembrane helix</keyword>
<keyword evidence="1" id="KW-0547">Nucleotide-binding</keyword>
<dbReference type="PATRIC" id="fig|1705565.3.peg.1057"/>
<dbReference type="InterPro" id="IPR000719">
    <property type="entry name" value="Prot_kinase_dom"/>
</dbReference>
<dbReference type="PROSITE" id="PS00107">
    <property type="entry name" value="PROTEIN_KINASE_ATP"/>
    <property type="match status" value="1"/>
</dbReference>
<dbReference type="PANTHER" id="PTHR44167">
    <property type="entry name" value="OVARIAN-SPECIFIC SERINE/THREONINE-PROTEIN KINASE LOK-RELATED"/>
    <property type="match status" value="1"/>
</dbReference>
<evidence type="ECO:0000259" key="3">
    <source>
        <dbReference type="PROSITE" id="PS50011"/>
    </source>
</evidence>
<feature type="transmembrane region" description="Helical" evidence="2">
    <location>
        <begin position="284"/>
        <end position="304"/>
    </location>
</feature>
<dbReference type="GO" id="GO:0005524">
    <property type="term" value="F:ATP binding"/>
    <property type="evidence" value="ECO:0007669"/>
    <property type="project" value="UniProtKB-UniRule"/>
</dbReference>